<comment type="caution">
    <text evidence="9">The sequence shown here is derived from an EMBL/GenBank/DDBJ whole genome shotgun (WGS) entry which is preliminary data.</text>
</comment>
<organism evidence="9 10">
    <name type="scientific">Rhizophagus clarus</name>
    <dbReference type="NCBI Taxonomy" id="94130"/>
    <lineage>
        <taxon>Eukaryota</taxon>
        <taxon>Fungi</taxon>
        <taxon>Fungi incertae sedis</taxon>
        <taxon>Mucoromycota</taxon>
        <taxon>Glomeromycotina</taxon>
        <taxon>Glomeromycetes</taxon>
        <taxon>Glomerales</taxon>
        <taxon>Glomeraceae</taxon>
        <taxon>Rhizophagus</taxon>
    </lineage>
</organism>
<feature type="domain" description="L-type lectin-like" evidence="8">
    <location>
        <begin position="39"/>
        <end position="259"/>
    </location>
</feature>
<accession>A0A2Z6SF07</accession>
<protein>
    <recommendedName>
        <fullName evidence="8">L-type lectin-like domain-containing protein</fullName>
    </recommendedName>
</protein>
<dbReference type="InterPro" id="IPR005052">
    <property type="entry name" value="Lectin_leg"/>
</dbReference>
<evidence type="ECO:0000313" key="10">
    <source>
        <dbReference type="Proteomes" id="UP000247702"/>
    </source>
</evidence>
<evidence type="ECO:0000256" key="2">
    <source>
        <dbReference type="ARBA" id="ARBA00022692"/>
    </source>
</evidence>
<dbReference type="GO" id="GO:0000139">
    <property type="term" value="C:Golgi membrane"/>
    <property type="evidence" value="ECO:0007669"/>
    <property type="project" value="TreeGrafter"/>
</dbReference>
<keyword evidence="2 6" id="KW-0812">Transmembrane</keyword>
<comment type="subcellular location">
    <subcellularLocation>
        <location evidence="1">Membrane</location>
        <topology evidence="1">Single-pass type I membrane protein</topology>
    </subcellularLocation>
</comment>
<dbReference type="EMBL" id="BEXD01004245">
    <property type="protein sequence ID" value="GBC08770.1"/>
    <property type="molecule type" value="Genomic_DNA"/>
</dbReference>
<keyword evidence="4 6" id="KW-1133">Transmembrane helix</keyword>
<feature type="signal peptide" evidence="7">
    <location>
        <begin position="1"/>
        <end position="27"/>
    </location>
</feature>
<evidence type="ECO:0000256" key="6">
    <source>
        <dbReference type="SAM" id="Phobius"/>
    </source>
</evidence>
<evidence type="ECO:0000256" key="5">
    <source>
        <dbReference type="ARBA" id="ARBA00023136"/>
    </source>
</evidence>
<dbReference type="AlphaFoldDB" id="A0A2Z6SF07"/>
<name>A0A2Z6SF07_9GLOM</name>
<dbReference type="PANTHER" id="PTHR12223:SF28">
    <property type="entry name" value="LECTIN, MANNOSE BINDING 1 LIKE"/>
    <property type="match status" value="1"/>
</dbReference>
<feature type="chain" id="PRO_5016303905" description="L-type lectin-like domain-containing protein" evidence="7">
    <location>
        <begin position="28"/>
        <end position="476"/>
    </location>
</feature>
<dbReference type="GO" id="GO:0005789">
    <property type="term" value="C:endoplasmic reticulum membrane"/>
    <property type="evidence" value="ECO:0007669"/>
    <property type="project" value="TreeGrafter"/>
</dbReference>
<dbReference type="PROSITE" id="PS51328">
    <property type="entry name" value="L_LECTIN_LIKE"/>
    <property type="match status" value="1"/>
</dbReference>
<dbReference type="PANTHER" id="PTHR12223">
    <property type="entry name" value="VESICULAR MANNOSE-BINDING LECTIN"/>
    <property type="match status" value="1"/>
</dbReference>
<keyword evidence="10" id="KW-1185">Reference proteome</keyword>
<dbReference type="STRING" id="94130.A0A2Z6SF07"/>
<dbReference type="GO" id="GO:0005537">
    <property type="term" value="F:D-mannose binding"/>
    <property type="evidence" value="ECO:0007669"/>
    <property type="project" value="TreeGrafter"/>
</dbReference>
<sequence>MAIRLINFVFFVSISLLILSVPTFVYSEIIEEDDRNLKLRHDYKLSFKKPYYYNHTVPFFDTYGHTLLAPDFIRLAPSVPNHSGSIWAQIPNSHKEWEIKLSFRITGNFYVGGRGIAFWYTKDRAEEGPVYGNKDKWDGLVIMFETVDHTRKHDNPYIMAHFNDGSKIYNNISDPIGAMLGGCHRLFRNTASPVYARISYYDSTIKLTVDENDGGNNYYTCFEAKNIYLPTGYYFGVSATAEGETPDDHDILSLETYEINPADKQNRPLRPHEAEKIKKVSAENYEIPEGVKKRIEDIEKVVSYPKEGSKNKEDSRNIDFIKGMQTKIYESLDRLHEIIRASGGANNNDKYYVDGPSITERQLSAISQKLDKVIASISSLESRVSRLSVGSSDHAIKDLKENIHRVMGRIEAMDSRIAGHFYQTHRNSREKESATSMWLYVFYIILFIVAAIETVLDYYTFSSNNMYSTLYSYLIK</sequence>
<dbReference type="GO" id="GO:0030134">
    <property type="term" value="C:COPII-coated ER to Golgi transport vesicle"/>
    <property type="evidence" value="ECO:0007669"/>
    <property type="project" value="TreeGrafter"/>
</dbReference>
<keyword evidence="3 7" id="KW-0732">Signal</keyword>
<dbReference type="GO" id="GO:0005793">
    <property type="term" value="C:endoplasmic reticulum-Golgi intermediate compartment"/>
    <property type="evidence" value="ECO:0007669"/>
    <property type="project" value="TreeGrafter"/>
</dbReference>
<evidence type="ECO:0000256" key="3">
    <source>
        <dbReference type="ARBA" id="ARBA00022729"/>
    </source>
</evidence>
<gene>
    <name evidence="9" type="ORF">RclHR1_08370007</name>
</gene>
<dbReference type="InterPro" id="IPR051136">
    <property type="entry name" value="Intracellular_Lectin-GPT"/>
</dbReference>
<dbReference type="Pfam" id="PF03388">
    <property type="entry name" value="Lectin_leg-like"/>
    <property type="match status" value="1"/>
</dbReference>
<reference evidence="9 10" key="1">
    <citation type="submission" date="2017-11" db="EMBL/GenBank/DDBJ databases">
        <title>The genome of Rhizophagus clarus HR1 reveals common genetic basis of auxotrophy among arbuscular mycorrhizal fungi.</title>
        <authorList>
            <person name="Kobayashi Y."/>
        </authorList>
    </citation>
    <scope>NUCLEOTIDE SEQUENCE [LARGE SCALE GENOMIC DNA]</scope>
    <source>
        <strain evidence="9 10">HR1</strain>
    </source>
</reference>
<feature type="transmembrane region" description="Helical" evidence="6">
    <location>
        <begin position="437"/>
        <end position="456"/>
    </location>
</feature>
<evidence type="ECO:0000256" key="1">
    <source>
        <dbReference type="ARBA" id="ARBA00004479"/>
    </source>
</evidence>
<evidence type="ECO:0000256" key="4">
    <source>
        <dbReference type="ARBA" id="ARBA00022989"/>
    </source>
</evidence>
<dbReference type="InterPro" id="IPR013320">
    <property type="entry name" value="ConA-like_dom_sf"/>
</dbReference>
<dbReference type="Gene3D" id="2.60.120.200">
    <property type="match status" value="1"/>
</dbReference>
<proteinExistence type="predicted"/>
<keyword evidence="5 6" id="KW-0472">Membrane</keyword>
<dbReference type="SUPFAM" id="SSF49899">
    <property type="entry name" value="Concanavalin A-like lectins/glucanases"/>
    <property type="match status" value="1"/>
</dbReference>
<evidence type="ECO:0000256" key="7">
    <source>
        <dbReference type="SAM" id="SignalP"/>
    </source>
</evidence>
<dbReference type="Proteomes" id="UP000247702">
    <property type="component" value="Unassembled WGS sequence"/>
</dbReference>
<evidence type="ECO:0000313" key="9">
    <source>
        <dbReference type="EMBL" id="GBC08770.1"/>
    </source>
</evidence>
<evidence type="ECO:0000259" key="8">
    <source>
        <dbReference type="PROSITE" id="PS51328"/>
    </source>
</evidence>
<dbReference type="GO" id="GO:0006888">
    <property type="term" value="P:endoplasmic reticulum to Golgi vesicle-mediated transport"/>
    <property type="evidence" value="ECO:0007669"/>
    <property type="project" value="TreeGrafter"/>
</dbReference>